<dbReference type="Ensembl" id="ENSSSCT00030028475.1">
    <property type="protein sequence ID" value="ENSSSCP00030012716.1"/>
    <property type="gene ID" value="ENSSSCG00030020594.1"/>
</dbReference>
<keyword evidence="7" id="KW-1133">Transmembrane helix</keyword>
<dbReference type="GO" id="GO:0016020">
    <property type="term" value="C:membrane"/>
    <property type="evidence" value="ECO:0007669"/>
    <property type="project" value="UniProtKB-SubCell"/>
</dbReference>
<dbReference type="GO" id="GO:0099106">
    <property type="term" value="F:ion channel regulator activity"/>
    <property type="evidence" value="ECO:0007669"/>
    <property type="project" value="InterPro"/>
</dbReference>
<organism evidence="9 10">
    <name type="scientific">Sus scrofa</name>
    <name type="common">Pig</name>
    <dbReference type="NCBI Taxonomy" id="9823"/>
    <lineage>
        <taxon>Eukaryota</taxon>
        <taxon>Metazoa</taxon>
        <taxon>Chordata</taxon>
        <taxon>Craniata</taxon>
        <taxon>Vertebrata</taxon>
        <taxon>Euteleostomi</taxon>
        <taxon>Mammalia</taxon>
        <taxon>Eutheria</taxon>
        <taxon>Laurasiatheria</taxon>
        <taxon>Artiodactyla</taxon>
        <taxon>Suina</taxon>
        <taxon>Suidae</taxon>
        <taxon>Sus</taxon>
    </lineage>
</organism>
<sequence length="134" mass="14750">PQDSCILALVPESMFFFFFFSFLADKNSPFYYGEMHVIKGMGAWMRRARADWHSLRVGGLICAGTLCALGIIILLSEQRGRRVGTQGKGLSLSPSPGSAQRPELQDGMLPPLPTTRAPSHLSMEGSLYSIFILK</sequence>
<dbReference type="CDD" id="cd20328">
    <property type="entry name" value="FXYD3-like"/>
    <property type="match status" value="1"/>
</dbReference>
<dbReference type="InterPro" id="IPR000272">
    <property type="entry name" value="Ion-transport_regulator_FXYD"/>
</dbReference>
<evidence type="ECO:0000313" key="9">
    <source>
        <dbReference type="Ensembl" id="ENSSSCP00030012716.1"/>
    </source>
</evidence>
<comment type="similarity">
    <text evidence="2 7">Belongs to the FXYD family.</text>
</comment>
<reference evidence="9" key="1">
    <citation type="submission" date="2025-08" db="UniProtKB">
        <authorList>
            <consortium name="Ensembl"/>
        </authorList>
    </citation>
    <scope>IDENTIFICATION</scope>
</reference>
<protein>
    <recommendedName>
        <fullName evidence="7">FXYD domain-containing ion transport regulator</fullName>
    </recommendedName>
</protein>
<comment type="subcellular location">
    <subcellularLocation>
        <location evidence="1">Membrane</location>
        <topology evidence="1">Single-pass membrane protein</topology>
    </subcellularLocation>
</comment>
<evidence type="ECO:0000256" key="2">
    <source>
        <dbReference type="ARBA" id="ARBA00005948"/>
    </source>
</evidence>
<evidence type="ECO:0000256" key="8">
    <source>
        <dbReference type="SAM" id="MobiDB-lite"/>
    </source>
</evidence>
<evidence type="ECO:0000256" key="1">
    <source>
        <dbReference type="ARBA" id="ARBA00004167"/>
    </source>
</evidence>
<dbReference type="Gene3D" id="1.20.5.780">
    <property type="entry name" value="Single helix bin"/>
    <property type="match status" value="1"/>
</dbReference>
<dbReference type="Proteomes" id="UP000694570">
    <property type="component" value="Unplaced"/>
</dbReference>
<accession>A0A8D0VXZ1</accession>
<dbReference type="GO" id="GO:0043269">
    <property type="term" value="P:regulation of monoatomic ion transport"/>
    <property type="evidence" value="ECO:0007669"/>
    <property type="project" value="InterPro"/>
</dbReference>
<feature type="compositionally biased region" description="Low complexity" evidence="8">
    <location>
        <begin position="89"/>
        <end position="98"/>
    </location>
</feature>
<keyword evidence="5 7" id="KW-0406">Ion transport</keyword>
<evidence type="ECO:0000256" key="5">
    <source>
        <dbReference type="ARBA" id="ARBA00023065"/>
    </source>
</evidence>
<keyword evidence="4 7" id="KW-0812">Transmembrane</keyword>
<dbReference type="Pfam" id="PF02038">
    <property type="entry name" value="ATP1G1_PLM_MAT8"/>
    <property type="match status" value="1"/>
</dbReference>
<evidence type="ECO:0000256" key="6">
    <source>
        <dbReference type="ARBA" id="ARBA00023136"/>
    </source>
</evidence>
<keyword evidence="6 7" id="KW-0472">Membrane</keyword>
<dbReference type="GO" id="GO:0006811">
    <property type="term" value="P:monoatomic ion transport"/>
    <property type="evidence" value="ECO:0007669"/>
    <property type="project" value="UniProtKB-KW"/>
</dbReference>
<name>A0A8D0VXZ1_PIG</name>
<feature type="region of interest" description="Disordered" evidence="8">
    <location>
        <begin position="84"/>
        <end position="108"/>
    </location>
</feature>
<keyword evidence="3 7" id="KW-0813">Transport</keyword>
<proteinExistence type="inferred from homology"/>
<evidence type="ECO:0000256" key="4">
    <source>
        <dbReference type="ARBA" id="ARBA00022692"/>
    </source>
</evidence>
<dbReference type="AlphaFoldDB" id="A0A8D0VXZ1"/>
<evidence type="ECO:0000313" key="10">
    <source>
        <dbReference type="Proteomes" id="UP000694570"/>
    </source>
</evidence>
<feature type="transmembrane region" description="Helical" evidence="7">
    <location>
        <begin position="6"/>
        <end position="24"/>
    </location>
</feature>
<evidence type="ECO:0000256" key="7">
    <source>
        <dbReference type="RuleBase" id="RU364131"/>
    </source>
</evidence>
<comment type="caution">
    <text evidence="7">Lacks conserved residue(s) required for the propagation of feature annotation.</text>
</comment>
<feature type="transmembrane region" description="Helical" evidence="7">
    <location>
        <begin position="55"/>
        <end position="75"/>
    </location>
</feature>
<evidence type="ECO:0000256" key="3">
    <source>
        <dbReference type="ARBA" id="ARBA00022448"/>
    </source>
</evidence>